<dbReference type="InterPro" id="IPR025411">
    <property type="entry name" value="DUF4136"/>
</dbReference>
<keyword evidence="4" id="KW-1185">Reference proteome</keyword>
<dbReference type="AlphaFoldDB" id="A0A934RW64"/>
<dbReference type="Pfam" id="PF13590">
    <property type="entry name" value="DUF4136"/>
    <property type="match status" value="1"/>
</dbReference>
<feature type="domain" description="DUF4136" evidence="2">
    <location>
        <begin position="31"/>
        <end position="185"/>
    </location>
</feature>
<dbReference type="RefSeq" id="WP_200355815.1">
    <property type="nucleotide sequence ID" value="NZ_JAENIL010000020.1"/>
</dbReference>
<dbReference type="Gene3D" id="3.30.160.670">
    <property type="match status" value="1"/>
</dbReference>
<evidence type="ECO:0000313" key="3">
    <source>
        <dbReference type="EMBL" id="MBK1877601.1"/>
    </source>
</evidence>
<reference evidence="3" key="1">
    <citation type="submission" date="2021-01" db="EMBL/GenBank/DDBJ databases">
        <title>Modified the classification status of verrucomicrobia.</title>
        <authorList>
            <person name="Feng X."/>
        </authorList>
    </citation>
    <scope>NUCLEOTIDE SEQUENCE</scope>
    <source>
        <strain evidence="3">KCTC 13126</strain>
    </source>
</reference>
<evidence type="ECO:0000259" key="2">
    <source>
        <dbReference type="Pfam" id="PF13590"/>
    </source>
</evidence>
<dbReference type="EMBL" id="JAENIL010000020">
    <property type="protein sequence ID" value="MBK1877601.1"/>
    <property type="molecule type" value="Genomic_DNA"/>
</dbReference>
<feature type="signal peptide" evidence="1">
    <location>
        <begin position="1"/>
        <end position="19"/>
    </location>
</feature>
<gene>
    <name evidence="3" type="ORF">JIN87_12055</name>
</gene>
<comment type="caution">
    <text evidence="3">The sequence shown here is derived from an EMBL/GenBank/DDBJ whole genome shotgun (WGS) entry which is preliminary data.</text>
</comment>
<name>A0A934RW64_9BACT</name>
<organism evidence="3 4">
    <name type="scientific">Pelagicoccus mobilis</name>
    <dbReference type="NCBI Taxonomy" id="415221"/>
    <lineage>
        <taxon>Bacteria</taxon>
        <taxon>Pseudomonadati</taxon>
        <taxon>Verrucomicrobiota</taxon>
        <taxon>Opitutia</taxon>
        <taxon>Puniceicoccales</taxon>
        <taxon>Pelagicoccaceae</taxon>
        <taxon>Pelagicoccus</taxon>
    </lineage>
</organism>
<accession>A0A934RW64</accession>
<dbReference type="Proteomes" id="UP000617628">
    <property type="component" value="Unassembled WGS sequence"/>
</dbReference>
<protein>
    <submittedName>
        <fullName evidence="3">DUF4136 domain-containing protein</fullName>
    </submittedName>
</protein>
<evidence type="ECO:0000256" key="1">
    <source>
        <dbReference type="SAM" id="SignalP"/>
    </source>
</evidence>
<keyword evidence="1" id="KW-0732">Signal</keyword>
<sequence length="189" mass="21294">MKKRVVSLITLLIAVLALPGCKTTSLVRVESDNSITNQIASLSTFGWVEGSTVQGKDRIHKIPQLDENIRAAVNAFLEIKGYVLTAPQKADMHLIYHVSLTDASESTSMGTAVSRDFEWNQEPSEARDLVIEYERGSLLLDVMNPETGKVMWRGLVSQIVDPERPQRTRRAKAFKNIEKLLEEFPKKKR</sequence>
<evidence type="ECO:0000313" key="4">
    <source>
        <dbReference type="Proteomes" id="UP000617628"/>
    </source>
</evidence>
<proteinExistence type="predicted"/>
<feature type="chain" id="PRO_5036935411" evidence="1">
    <location>
        <begin position="20"/>
        <end position="189"/>
    </location>
</feature>